<proteinExistence type="predicted"/>
<dbReference type="GO" id="GO:0000981">
    <property type="term" value="F:DNA-binding transcription factor activity, RNA polymerase II-specific"/>
    <property type="evidence" value="ECO:0007669"/>
    <property type="project" value="InterPro"/>
</dbReference>
<dbReference type="CDD" id="cd00067">
    <property type="entry name" value="GAL4"/>
    <property type="match status" value="1"/>
</dbReference>
<dbReference type="InterPro" id="IPR052400">
    <property type="entry name" value="Zn2-C6_fungal_TF"/>
</dbReference>
<protein>
    <recommendedName>
        <fullName evidence="3">Zn(2)-C6 fungal-type domain-containing protein</fullName>
    </recommendedName>
</protein>
<dbReference type="InterPro" id="IPR021858">
    <property type="entry name" value="Fun_TF"/>
</dbReference>
<reference evidence="4 5" key="1">
    <citation type="submission" date="2019-06" db="EMBL/GenBank/DDBJ databases">
        <title>Genome Sequence of the Brown Rot Fungal Pathogen Monilinia fructicola.</title>
        <authorList>
            <person name="De Miccolis Angelini R.M."/>
            <person name="Landi L."/>
            <person name="Abate D."/>
            <person name="Pollastro S."/>
            <person name="Romanazzi G."/>
            <person name="Faretra F."/>
        </authorList>
    </citation>
    <scope>NUCLEOTIDE SEQUENCE [LARGE SCALE GENOMIC DNA]</scope>
    <source>
        <strain evidence="4 5">Mfrc123</strain>
    </source>
</reference>
<evidence type="ECO:0000256" key="1">
    <source>
        <dbReference type="ARBA" id="ARBA00023242"/>
    </source>
</evidence>
<dbReference type="EMBL" id="VICG01000002">
    <property type="protein sequence ID" value="KAA8575681.1"/>
    <property type="molecule type" value="Genomic_DNA"/>
</dbReference>
<dbReference type="GO" id="GO:0008270">
    <property type="term" value="F:zinc ion binding"/>
    <property type="evidence" value="ECO:0007669"/>
    <property type="project" value="InterPro"/>
</dbReference>
<evidence type="ECO:0000259" key="3">
    <source>
        <dbReference type="PROSITE" id="PS50048"/>
    </source>
</evidence>
<organism evidence="4 5">
    <name type="scientific">Monilinia fructicola</name>
    <name type="common">Brown rot fungus</name>
    <name type="synonym">Ciboria fructicola</name>
    <dbReference type="NCBI Taxonomy" id="38448"/>
    <lineage>
        <taxon>Eukaryota</taxon>
        <taxon>Fungi</taxon>
        <taxon>Dikarya</taxon>
        <taxon>Ascomycota</taxon>
        <taxon>Pezizomycotina</taxon>
        <taxon>Leotiomycetes</taxon>
        <taxon>Helotiales</taxon>
        <taxon>Sclerotiniaceae</taxon>
        <taxon>Monilinia</taxon>
    </lineage>
</organism>
<evidence type="ECO:0000313" key="5">
    <source>
        <dbReference type="Proteomes" id="UP000322873"/>
    </source>
</evidence>
<dbReference type="PANTHER" id="PTHR47657:SF7">
    <property type="entry name" value="STEROL REGULATORY ELEMENT-BINDING PROTEIN ECM22"/>
    <property type="match status" value="1"/>
</dbReference>
<evidence type="ECO:0000256" key="2">
    <source>
        <dbReference type="SAM" id="MobiDB-lite"/>
    </source>
</evidence>
<dbReference type="PROSITE" id="PS50048">
    <property type="entry name" value="ZN2_CY6_FUNGAL_2"/>
    <property type="match status" value="1"/>
</dbReference>
<dbReference type="PRINTS" id="PR00755">
    <property type="entry name" value="AFLATOXINBRP"/>
</dbReference>
<dbReference type="InterPro" id="IPR036864">
    <property type="entry name" value="Zn2-C6_fun-type_DNA-bd_sf"/>
</dbReference>
<accession>A0A5M9K2C1</accession>
<dbReference type="OrthoDB" id="416217at2759"/>
<dbReference type="PANTHER" id="PTHR47657">
    <property type="entry name" value="STEROL REGULATORY ELEMENT-BINDING PROTEIN ECM22"/>
    <property type="match status" value="1"/>
</dbReference>
<keyword evidence="5" id="KW-1185">Reference proteome</keyword>
<dbReference type="SUPFAM" id="SSF57701">
    <property type="entry name" value="Zn2/Cys6 DNA-binding domain"/>
    <property type="match status" value="1"/>
</dbReference>
<sequence length="419" mass="46771">MVQQEKIKLTSGSSSAMHSGSRKPHRKVRTGCRVCKSRKIKCDENKPSCNNCIRHSVQCDIMTTSGAVTPAASATSPTPSLDATSIRTFSPMSVVGLGRAPNQRPLPSISMLNGHSQSFSLLDMELLHHYTTSTCMTLSASPNLGTLWRVNAPQLAYSHEFLMRGLLAIAALHIAYYKPEKRDFYIEKAVAHHQQALSTAVTLLPNVNEENCTVLYLFTAITLLYSIGSPRKPMDFLIVGENDVSDWLSILRGVRAITDRGFETIYKGSLGPMFSAGARREQLRNDHINHAPNEDLINLANFLSKSTTDPQDLAAYLDSISELQKSFIVLANSGRGSFEPTDMFIWPYQLPDHYLLLLRKRTPGALTIYAYFAVLLKHLDSHWWMRGSAENIIAQIYGLLDEEHRLWIRGPIAEIGWVP</sequence>
<dbReference type="AlphaFoldDB" id="A0A5M9K2C1"/>
<dbReference type="InterPro" id="IPR001138">
    <property type="entry name" value="Zn2Cys6_DnaBD"/>
</dbReference>
<dbReference type="VEuPathDB" id="FungiDB:MFRU_020g00640"/>
<dbReference type="Pfam" id="PF00172">
    <property type="entry name" value="Zn_clus"/>
    <property type="match status" value="1"/>
</dbReference>
<feature type="region of interest" description="Disordered" evidence="2">
    <location>
        <begin position="1"/>
        <end position="28"/>
    </location>
</feature>
<dbReference type="Proteomes" id="UP000322873">
    <property type="component" value="Unassembled WGS sequence"/>
</dbReference>
<dbReference type="PROSITE" id="PS00463">
    <property type="entry name" value="ZN2_CY6_FUNGAL_1"/>
    <property type="match status" value="1"/>
</dbReference>
<comment type="caution">
    <text evidence="4">The sequence shown here is derived from an EMBL/GenBank/DDBJ whole genome shotgun (WGS) entry which is preliminary data.</text>
</comment>
<evidence type="ECO:0000313" key="4">
    <source>
        <dbReference type="EMBL" id="KAA8575681.1"/>
    </source>
</evidence>
<name>A0A5M9K2C1_MONFR</name>
<dbReference type="SMART" id="SM00066">
    <property type="entry name" value="GAL4"/>
    <property type="match status" value="1"/>
</dbReference>
<gene>
    <name evidence="4" type="ORF">EYC84_004798</name>
</gene>
<dbReference type="Gene3D" id="4.10.240.10">
    <property type="entry name" value="Zn(2)-C6 fungal-type DNA-binding domain"/>
    <property type="match status" value="1"/>
</dbReference>
<feature type="domain" description="Zn(2)-C6 fungal-type" evidence="3">
    <location>
        <begin position="31"/>
        <end position="61"/>
    </location>
</feature>
<keyword evidence="1" id="KW-0539">Nucleus</keyword>
<dbReference type="Pfam" id="PF11951">
    <property type="entry name" value="Fungal_trans_2"/>
    <property type="match status" value="1"/>
</dbReference>